<name>A0A813IF40_POLGL</name>
<dbReference type="PANTHER" id="PTHR16148:SF14">
    <property type="entry name" value="MYND-TYPE DOMAIN-CONTAINING PROTEIN"/>
    <property type="match status" value="1"/>
</dbReference>
<organism evidence="2 3">
    <name type="scientific">Polarella glacialis</name>
    <name type="common">Dinoflagellate</name>
    <dbReference type="NCBI Taxonomy" id="89957"/>
    <lineage>
        <taxon>Eukaryota</taxon>
        <taxon>Sar</taxon>
        <taxon>Alveolata</taxon>
        <taxon>Dinophyceae</taxon>
        <taxon>Suessiales</taxon>
        <taxon>Suessiaceae</taxon>
        <taxon>Polarella</taxon>
    </lineage>
</organism>
<dbReference type="Proteomes" id="UP000626109">
    <property type="component" value="Unassembled WGS sequence"/>
</dbReference>
<dbReference type="AlphaFoldDB" id="A0A813IF40"/>
<feature type="region of interest" description="Disordered" evidence="1">
    <location>
        <begin position="122"/>
        <end position="160"/>
    </location>
</feature>
<gene>
    <name evidence="2" type="ORF">PGLA2088_LOCUS7013</name>
</gene>
<sequence>MAALGMSGSPSPFRLAWLCHHETPTSSQQELSTTRASRQNRSFQQQQLPCRGATSTAPNKGFSKKSNNSNNSNSHQPAPIGLNLLLGWVCGGVLASSRGVLGLRAFQRRWLRDGRKLLRRGVQNQRGFSLQSSSNNHNNKSNNNNDNNNNKTNNNECQPEEADPLMKHLTEGDDALMRRTREKMVSTVCNVVHQPGDVTLSNSLCCPVALFISYKICASQFLSTAAFLNEKHKILCAAQQISTATVMAEKNCSAETLLSRFVDNSMGLLIVASDMFLPHFVMRAGAPDTPQKKRKGFGKPSDAETPQVYDTEPQVVGQFGQTIAAYFTIFPGYDESRVKLLLPSGSHDLISVMSDRNAIFSLFDGSFPKLDDLISQEYSSIIVVLWPSVPPDASCWSLSQFQQSQALTPQADGTYANVYFVRGLPTRIDVDLGSISSLLAGFSSPAAQSNEVQRLISVCQVVNQIEEKCSEAWSRQWPAHCNGHLAALRRAKEEADRQDQKQRNVQQLREQVEEVVVFLDKERLISVFQRGRAQKVTLPADEEQSFSQTLDTLIGRAEAPLTDILTCQSAALSAVQSSLQGLLRRSALPGRNVWRVTAESYLAALEALDAIAAAEEAPHREFEALVATAETAVDRFEKSIQAASTTNNNSNNDNNKGDAKLPGGLRLCLHLRAGLDACKAVLPQKRADEQLRMMLASPPWGPEAACLGSISPADVEALQQASVQASPQVLQDVSLALEEAKAASSCLFALEEAMAGTDPNALAAKIKDAQSLGLRGLEIAQQQQKRLDQSL</sequence>
<proteinExistence type="predicted"/>
<comment type="caution">
    <text evidence="2">The sequence shown here is derived from an EMBL/GenBank/DDBJ whole genome shotgun (WGS) entry which is preliminary data.</text>
</comment>
<feature type="region of interest" description="Disordered" evidence="1">
    <location>
        <begin position="24"/>
        <end position="75"/>
    </location>
</feature>
<evidence type="ECO:0000313" key="3">
    <source>
        <dbReference type="Proteomes" id="UP000626109"/>
    </source>
</evidence>
<dbReference type="PANTHER" id="PTHR16148">
    <property type="entry name" value="NF-KAPPA-B-REPRESSING FACTOR-RELATED"/>
    <property type="match status" value="1"/>
</dbReference>
<feature type="non-terminal residue" evidence="2">
    <location>
        <position position="791"/>
    </location>
</feature>
<reference evidence="2" key="1">
    <citation type="submission" date="2021-02" db="EMBL/GenBank/DDBJ databases">
        <authorList>
            <person name="Dougan E. K."/>
            <person name="Rhodes N."/>
            <person name="Thang M."/>
            <person name="Chan C."/>
        </authorList>
    </citation>
    <scope>NUCLEOTIDE SEQUENCE</scope>
</reference>
<feature type="region of interest" description="Disordered" evidence="1">
    <location>
        <begin position="287"/>
        <end position="306"/>
    </location>
</feature>
<feature type="compositionally biased region" description="Polar residues" evidence="1">
    <location>
        <begin position="122"/>
        <end position="131"/>
    </location>
</feature>
<accession>A0A813IF40</accession>
<evidence type="ECO:0000313" key="2">
    <source>
        <dbReference type="EMBL" id="CAE8648942.1"/>
    </source>
</evidence>
<dbReference type="EMBL" id="CAJNNW010007122">
    <property type="protein sequence ID" value="CAE8648942.1"/>
    <property type="molecule type" value="Genomic_DNA"/>
</dbReference>
<evidence type="ECO:0000256" key="1">
    <source>
        <dbReference type="SAM" id="MobiDB-lite"/>
    </source>
</evidence>
<feature type="compositionally biased region" description="Low complexity" evidence="1">
    <location>
        <begin position="132"/>
        <end position="155"/>
    </location>
</feature>
<feature type="compositionally biased region" description="Low complexity" evidence="1">
    <location>
        <begin position="64"/>
        <end position="74"/>
    </location>
</feature>
<protein>
    <submittedName>
        <fullName evidence="2">Uncharacterized protein</fullName>
    </submittedName>
</protein>
<feature type="compositionally biased region" description="Polar residues" evidence="1">
    <location>
        <begin position="24"/>
        <end position="58"/>
    </location>
</feature>